<comment type="caution">
    <text evidence="4">The sequence shown here is derived from an EMBL/GenBank/DDBJ whole genome shotgun (WGS) entry which is preliminary data.</text>
</comment>
<dbReference type="PANTHER" id="PTHR31623:SF20">
    <property type="entry name" value="VINORINE SYNTHASE-LIKE"/>
    <property type="match status" value="1"/>
</dbReference>
<keyword evidence="5" id="KW-1185">Reference proteome</keyword>
<accession>A0A2P6PSL9</accession>
<sequence length="454" mass="51403">MEVTIISRDSITPAVTSSLVHRHKKPYQLSIFDQLFPKTYIPLVLFYPITDPNINVSQTLAHLKNSLSYTLVVYYPFSGRIKNNLYIDDFDAGVPFLEARINCRMSEFLKLHEIELLNQFIPFHPFCQEAKSQDDLLPLLAIQVSVFSCGGIAIGISASHKIFDGATGNNFLKSWAAVFRGDHDKTLLHTNLYQASLSFPAKDDIPEKYLAFMDNIVFSGKHYLIRRFVFNAKAIDNLRDKAKSEVVPNPTRIETLTCFLWKHATAASRYGSTSRRASIIAHVVDIRSQLKLSMLDNAIGNIFWWAIAANIPTNKGETGDDDQLCDLMKLLHESIKGLDNDYLKTFQGEEGFGAISKFIDRHLEVVYSLKPETYIFTSWTKIFKEVDFGWGRPFWIGVMGKVGPTAGNAIMFVETQQGKGIEAWVTLEEKQMAVMEKDPQFLAFTSQNPRISSM</sequence>
<dbReference type="EMBL" id="PDCK01000044">
    <property type="protein sequence ID" value="PRQ24933.1"/>
    <property type="molecule type" value="Genomic_DNA"/>
</dbReference>
<dbReference type="Gramene" id="PRQ24933">
    <property type="protein sequence ID" value="PRQ24933"/>
    <property type="gene ID" value="RchiOBHm_Chr6g0277921"/>
</dbReference>
<dbReference type="GO" id="GO:0004026">
    <property type="term" value="F:alcohol O-acetyltransferase activity"/>
    <property type="evidence" value="ECO:0007669"/>
    <property type="project" value="UniProtKB-EC"/>
</dbReference>
<organism evidence="4 5">
    <name type="scientific">Rosa chinensis</name>
    <name type="common">China rose</name>
    <dbReference type="NCBI Taxonomy" id="74649"/>
    <lineage>
        <taxon>Eukaryota</taxon>
        <taxon>Viridiplantae</taxon>
        <taxon>Streptophyta</taxon>
        <taxon>Embryophyta</taxon>
        <taxon>Tracheophyta</taxon>
        <taxon>Spermatophyta</taxon>
        <taxon>Magnoliopsida</taxon>
        <taxon>eudicotyledons</taxon>
        <taxon>Gunneridae</taxon>
        <taxon>Pentapetalae</taxon>
        <taxon>rosids</taxon>
        <taxon>fabids</taxon>
        <taxon>Rosales</taxon>
        <taxon>Rosaceae</taxon>
        <taxon>Rosoideae</taxon>
        <taxon>Rosoideae incertae sedis</taxon>
        <taxon>Rosa</taxon>
    </lineage>
</organism>
<dbReference type="OMA" id="FIDCFHE"/>
<reference evidence="4 5" key="1">
    <citation type="journal article" date="2018" name="Nat. Genet.">
        <title>The Rosa genome provides new insights in the design of modern roses.</title>
        <authorList>
            <person name="Bendahmane M."/>
        </authorList>
    </citation>
    <scope>NUCLEOTIDE SEQUENCE [LARGE SCALE GENOMIC DNA]</scope>
    <source>
        <strain evidence="5">cv. Old Blush</strain>
    </source>
</reference>
<evidence type="ECO:0000256" key="2">
    <source>
        <dbReference type="ARBA" id="ARBA00022679"/>
    </source>
</evidence>
<proteinExistence type="inferred from homology"/>
<name>A0A2P6PSL9_ROSCH</name>
<keyword evidence="3 4" id="KW-0012">Acyltransferase</keyword>
<evidence type="ECO:0000313" key="4">
    <source>
        <dbReference type="EMBL" id="PRQ24933.1"/>
    </source>
</evidence>
<gene>
    <name evidence="4" type="ORF">RchiOBHm_Chr6g0277921</name>
</gene>
<dbReference type="Pfam" id="PF02458">
    <property type="entry name" value="Transferase"/>
    <property type="match status" value="1"/>
</dbReference>
<dbReference type="PANTHER" id="PTHR31623">
    <property type="entry name" value="F21J9.9"/>
    <property type="match status" value="1"/>
</dbReference>
<keyword evidence="2 4" id="KW-0808">Transferase</keyword>
<evidence type="ECO:0000256" key="3">
    <source>
        <dbReference type="ARBA" id="ARBA00023315"/>
    </source>
</evidence>
<evidence type="ECO:0000313" key="5">
    <source>
        <dbReference type="Proteomes" id="UP000238479"/>
    </source>
</evidence>
<comment type="similarity">
    <text evidence="1">Belongs to the plant acyltransferase family.</text>
</comment>
<dbReference type="InterPro" id="IPR023213">
    <property type="entry name" value="CAT-like_dom_sf"/>
</dbReference>
<dbReference type="AlphaFoldDB" id="A0A2P6PSL9"/>
<dbReference type="Proteomes" id="UP000238479">
    <property type="component" value="Chromosome 6"/>
</dbReference>
<evidence type="ECO:0000256" key="1">
    <source>
        <dbReference type="ARBA" id="ARBA00009861"/>
    </source>
</evidence>
<protein>
    <submittedName>
        <fullName evidence="4">Putative alcohol O-acetyltransferase</fullName>
        <ecNumber evidence="4">2.3.1.84</ecNumber>
    </submittedName>
</protein>
<dbReference type="Gene3D" id="3.30.559.10">
    <property type="entry name" value="Chloramphenicol acetyltransferase-like domain"/>
    <property type="match status" value="2"/>
</dbReference>
<dbReference type="EC" id="2.3.1.84" evidence="4"/>